<organism evidence="3 4">
    <name type="scientific">Quisquiliibacterium transsilvanicum</name>
    <dbReference type="NCBI Taxonomy" id="1549638"/>
    <lineage>
        <taxon>Bacteria</taxon>
        <taxon>Pseudomonadati</taxon>
        <taxon>Pseudomonadota</taxon>
        <taxon>Betaproteobacteria</taxon>
        <taxon>Burkholderiales</taxon>
        <taxon>Burkholderiaceae</taxon>
        <taxon>Quisquiliibacterium</taxon>
    </lineage>
</organism>
<feature type="domain" description="Cytochrome P460" evidence="2">
    <location>
        <begin position="34"/>
        <end position="161"/>
    </location>
</feature>
<keyword evidence="1" id="KW-0732">Signal</keyword>
<dbReference type="Proteomes" id="UP000532440">
    <property type="component" value="Unassembled WGS sequence"/>
</dbReference>
<dbReference type="EMBL" id="JACHGB010000001">
    <property type="protein sequence ID" value="MBB5270460.1"/>
    <property type="molecule type" value="Genomic_DNA"/>
</dbReference>
<feature type="signal peptide" evidence="1">
    <location>
        <begin position="1"/>
        <end position="20"/>
    </location>
</feature>
<dbReference type="Pfam" id="PF16694">
    <property type="entry name" value="Cytochrome_P460"/>
    <property type="match status" value="1"/>
</dbReference>
<reference evidence="3 4" key="1">
    <citation type="submission" date="2020-08" db="EMBL/GenBank/DDBJ databases">
        <title>Genomic Encyclopedia of Type Strains, Phase IV (KMG-IV): sequencing the most valuable type-strain genomes for metagenomic binning, comparative biology and taxonomic classification.</title>
        <authorList>
            <person name="Goeker M."/>
        </authorList>
    </citation>
    <scope>NUCLEOTIDE SEQUENCE [LARGE SCALE GENOMIC DNA]</scope>
    <source>
        <strain evidence="3 4">DSM 29781</strain>
    </source>
</reference>
<dbReference type="InterPro" id="IPR032033">
    <property type="entry name" value="Cytochrome_P460"/>
</dbReference>
<feature type="chain" id="PRO_5031349366" description="Cytochrome P460 domain-containing protein" evidence="1">
    <location>
        <begin position="21"/>
        <end position="165"/>
    </location>
</feature>
<proteinExistence type="predicted"/>
<dbReference type="InterPro" id="IPR038142">
    <property type="entry name" value="Cytochrome_P460_sp"/>
</dbReference>
<dbReference type="CDD" id="cd20752">
    <property type="entry name" value="cyt_c'_beta"/>
    <property type="match status" value="1"/>
</dbReference>
<name>A0A7W8M7Q8_9BURK</name>
<evidence type="ECO:0000259" key="2">
    <source>
        <dbReference type="Pfam" id="PF16694"/>
    </source>
</evidence>
<accession>A0A7W8M7Q8</accession>
<comment type="caution">
    <text evidence="3">The sequence shown here is derived from an EMBL/GenBank/DDBJ whole genome shotgun (WGS) entry which is preliminary data.</text>
</comment>
<keyword evidence="4" id="KW-1185">Reference proteome</keyword>
<dbReference type="RefSeq" id="WP_183963833.1">
    <property type="nucleotide sequence ID" value="NZ_BAABEW010000004.1"/>
</dbReference>
<dbReference type="AlphaFoldDB" id="A0A7W8M7Q8"/>
<evidence type="ECO:0000256" key="1">
    <source>
        <dbReference type="SAM" id="SignalP"/>
    </source>
</evidence>
<evidence type="ECO:0000313" key="4">
    <source>
        <dbReference type="Proteomes" id="UP000532440"/>
    </source>
</evidence>
<dbReference type="Gene3D" id="3.50.70.20">
    <property type="entry name" value="Cytochrome P460"/>
    <property type="match status" value="1"/>
</dbReference>
<dbReference type="PROSITE" id="PS51257">
    <property type="entry name" value="PROKAR_LIPOPROTEIN"/>
    <property type="match status" value="1"/>
</dbReference>
<protein>
    <recommendedName>
        <fullName evidence="2">Cytochrome P460 domain-containing protein</fullName>
    </recommendedName>
</protein>
<sequence length="165" mass="17473">MKNSLAAVAAVAAVAVLACAAPARSADAPQVPYPDAYRDWRHVKTMVIQAGHPLHESFGGIHHVYANRKALDGYRTGKFPDGSVIVLDLLEAPAADSGITEGARKLAGVMHKDARKYATTGGWGYEAFGAGDRNKRMVGANAATACHACHVAQKDHGYVFSTTRD</sequence>
<evidence type="ECO:0000313" key="3">
    <source>
        <dbReference type="EMBL" id="MBB5270460.1"/>
    </source>
</evidence>
<gene>
    <name evidence="3" type="ORF">HNQ70_000444</name>
</gene>